<comment type="similarity">
    <text evidence="2">Belongs to the zinc-containing alcohol dehydrogenase family.</text>
</comment>
<sequence length="372" mass="39904">MLRAVFRFAKPSRRTAQLASKSFVGTARSFSVTSQSGYDIPKTQTAVMYEADNSPLQVREDWPVAQPEDLKAGEVLVRIAYTGVCHSDLSVWEGGGPPLPKQFPMIGGHEGAGYVAAIGANTKTKLKVGDAVGVKWLAHTCLGCEDCRKGYETTCGEAGVHGLTCHGTFQQWCVSFADHVTPIPKTLDLASAAPILCAGMTVYKALKQIGGSPVRACYMGYKVVAIDSGDDKPKLIESYGIKSIIDFKDRDVIDQVRAATGGRGAHAVIVVAGSKDAYKDPLMFLRPRGTLVAVGVPKDTAVVAPVEPLIPLEFRIVGSYVGSRQDAIEAIDLAADGHVKSSYTVEPLKNLPDVFKRMHAVKLRGRVVLDCE</sequence>
<gene>
    <name evidence="9" type="ORF">GN244_ATG07859</name>
</gene>
<evidence type="ECO:0000256" key="4">
    <source>
        <dbReference type="ARBA" id="ARBA00022723"/>
    </source>
</evidence>
<evidence type="ECO:0000256" key="1">
    <source>
        <dbReference type="ARBA" id="ARBA00001947"/>
    </source>
</evidence>
<reference evidence="9" key="1">
    <citation type="submission" date="2020-04" db="EMBL/GenBank/DDBJ databases">
        <title>Hybrid Assembly of Korean Phytophthora infestans isolates.</title>
        <authorList>
            <person name="Prokchorchik M."/>
            <person name="Lee Y."/>
            <person name="Seo J."/>
            <person name="Cho J.-H."/>
            <person name="Park Y.-E."/>
            <person name="Jang D.-C."/>
            <person name="Im J.-S."/>
            <person name="Choi J.-G."/>
            <person name="Park H.-J."/>
            <person name="Lee G.-B."/>
            <person name="Lee Y.-G."/>
            <person name="Hong S.-Y."/>
            <person name="Cho K."/>
            <person name="Sohn K.H."/>
        </authorList>
    </citation>
    <scope>NUCLEOTIDE SEQUENCE</scope>
    <source>
        <strain evidence="9">KR_1_A1</strain>
    </source>
</reference>
<dbReference type="AlphaFoldDB" id="A0A833SW10"/>
<evidence type="ECO:0000313" key="9">
    <source>
        <dbReference type="EMBL" id="KAF4039913.1"/>
    </source>
</evidence>
<comment type="cofactor">
    <cofactor evidence="1">
        <name>Zn(2+)</name>
        <dbReference type="ChEBI" id="CHEBI:29105"/>
    </cofactor>
</comment>
<dbReference type="InterPro" id="IPR020843">
    <property type="entry name" value="ER"/>
</dbReference>
<evidence type="ECO:0000256" key="6">
    <source>
        <dbReference type="ARBA" id="ARBA00023002"/>
    </source>
</evidence>
<dbReference type="Gene3D" id="3.40.50.720">
    <property type="entry name" value="NAD(P)-binding Rossmann-like Domain"/>
    <property type="match status" value="2"/>
</dbReference>
<protein>
    <recommendedName>
        <fullName evidence="3">alcohol dehydrogenase</fullName>
        <ecNumber evidence="3">1.1.1.1</ecNumber>
    </recommendedName>
</protein>
<evidence type="ECO:0000256" key="5">
    <source>
        <dbReference type="ARBA" id="ARBA00022833"/>
    </source>
</evidence>
<dbReference type="FunFam" id="3.90.180.10:FF:000092">
    <property type="entry name" value="Protein CBG23238"/>
    <property type="match status" value="1"/>
</dbReference>
<dbReference type="SUPFAM" id="SSF51735">
    <property type="entry name" value="NAD(P)-binding Rossmann-fold domains"/>
    <property type="match status" value="1"/>
</dbReference>
<dbReference type="InterPro" id="IPR036291">
    <property type="entry name" value="NAD(P)-bd_dom_sf"/>
</dbReference>
<dbReference type="CDD" id="cd08297">
    <property type="entry name" value="CAD3"/>
    <property type="match status" value="1"/>
</dbReference>
<dbReference type="GO" id="GO:0005737">
    <property type="term" value="C:cytoplasm"/>
    <property type="evidence" value="ECO:0007669"/>
    <property type="project" value="TreeGrafter"/>
</dbReference>
<dbReference type="EMBL" id="WSZM01000157">
    <property type="protein sequence ID" value="KAF4039913.1"/>
    <property type="molecule type" value="Genomic_DNA"/>
</dbReference>
<keyword evidence="4" id="KW-0479">Metal-binding</keyword>
<keyword evidence="7" id="KW-0520">NAD</keyword>
<evidence type="ECO:0000259" key="8">
    <source>
        <dbReference type="SMART" id="SM00829"/>
    </source>
</evidence>
<keyword evidence="6" id="KW-0560">Oxidoreductase</keyword>
<dbReference type="EC" id="1.1.1.1" evidence="3"/>
<dbReference type="PANTHER" id="PTHR42940:SF3">
    <property type="entry name" value="ALCOHOL DEHYDROGENASE 1-RELATED"/>
    <property type="match status" value="1"/>
</dbReference>
<dbReference type="GO" id="GO:0004022">
    <property type="term" value="F:alcohol dehydrogenase (NAD+) activity"/>
    <property type="evidence" value="ECO:0007669"/>
    <property type="project" value="UniProtKB-EC"/>
</dbReference>
<organism evidence="9 10">
    <name type="scientific">Phytophthora infestans</name>
    <name type="common">Potato late blight agent</name>
    <name type="synonym">Botrytis infestans</name>
    <dbReference type="NCBI Taxonomy" id="4787"/>
    <lineage>
        <taxon>Eukaryota</taxon>
        <taxon>Sar</taxon>
        <taxon>Stramenopiles</taxon>
        <taxon>Oomycota</taxon>
        <taxon>Peronosporomycetes</taxon>
        <taxon>Peronosporales</taxon>
        <taxon>Peronosporaceae</taxon>
        <taxon>Phytophthora</taxon>
    </lineage>
</organism>
<dbReference type="Proteomes" id="UP000602510">
    <property type="component" value="Unassembled WGS sequence"/>
</dbReference>
<evidence type="ECO:0000256" key="7">
    <source>
        <dbReference type="ARBA" id="ARBA00023027"/>
    </source>
</evidence>
<dbReference type="GO" id="GO:0046872">
    <property type="term" value="F:metal ion binding"/>
    <property type="evidence" value="ECO:0007669"/>
    <property type="project" value="UniProtKB-KW"/>
</dbReference>
<keyword evidence="5" id="KW-0862">Zinc</keyword>
<dbReference type="InterPro" id="IPR013149">
    <property type="entry name" value="ADH-like_C"/>
</dbReference>
<feature type="domain" description="Enoyl reductase (ER)" evidence="8">
    <location>
        <begin position="51"/>
        <end position="369"/>
    </location>
</feature>
<dbReference type="Pfam" id="PF08240">
    <property type="entry name" value="ADH_N"/>
    <property type="match status" value="1"/>
</dbReference>
<evidence type="ECO:0000313" key="10">
    <source>
        <dbReference type="Proteomes" id="UP000602510"/>
    </source>
</evidence>
<dbReference type="SUPFAM" id="SSF50129">
    <property type="entry name" value="GroES-like"/>
    <property type="match status" value="1"/>
</dbReference>
<dbReference type="Gene3D" id="3.90.180.10">
    <property type="entry name" value="Medium-chain alcohol dehydrogenases, catalytic domain"/>
    <property type="match status" value="2"/>
</dbReference>
<dbReference type="Pfam" id="PF00107">
    <property type="entry name" value="ADH_zinc_N"/>
    <property type="match status" value="1"/>
</dbReference>
<dbReference type="InterPro" id="IPR011032">
    <property type="entry name" value="GroES-like_sf"/>
</dbReference>
<dbReference type="InterPro" id="IPR013154">
    <property type="entry name" value="ADH-like_N"/>
</dbReference>
<evidence type="ECO:0000256" key="3">
    <source>
        <dbReference type="ARBA" id="ARBA00013190"/>
    </source>
</evidence>
<proteinExistence type="inferred from homology"/>
<keyword evidence="10" id="KW-1185">Reference proteome</keyword>
<dbReference type="SMART" id="SM00829">
    <property type="entry name" value="PKS_ER"/>
    <property type="match status" value="1"/>
</dbReference>
<comment type="caution">
    <text evidence="9">The sequence shown here is derived from an EMBL/GenBank/DDBJ whole genome shotgun (WGS) entry which is preliminary data.</text>
</comment>
<name>A0A833SW10_PHYIN</name>
<accession>A0A833SW10</accession>
<dbReference type="PANTHER" id="PTHR42940">
    <property type="entry name" value="ALCOHOL DEHYDROGENASE 1-RELATED"/>
    <property type="match status" value="1"/>
</dbReference>
<evidence type="ECO:0000256" key="2">
    <source>
        <dbReference type="ARBA" id="ARBA00008072"/>
    </source>
</evidence>